<dbReference type="EMBL" id="EQ980878">
    <property type="protein sequence ID" value="EEF24942.1"/>
    <property type="molecule type" value="Genomic_DNA"/>
</dbReference>
<gene>
    <name evidence="1" type="ORF">RCOM_1822200</name>
</gene>
<proteinExistence type="predicted"/>
<name>B9TGS2_RICCO</name>
<dbReference type="InParanoid" id="B9TGS2"/>
<protein>
    <submittedName>
        <fullName evidence="1">Uncharacterized protein</fullName>
    </submittedName>
</protein>
<evidence type="ECO:0000313" key="1">
    <source>
        <dbReference type="EMBL" id="EEF24942.1"/>
    </source>
</evidence>
<dbReference type="Proteomes" id="UP000008311">
    <property type="component" value="Unassembled WGS sequence"/>
</dbReference>
<accession>B9TGS2</accession>
<dbReference type="AlphaFoldDB" id="B9TGS2"/>
<sequence length="67" mass="7275">MTPDEANDLPPVHGSPLWMGDATWRTTMFGPTACDAINAGGSGSNTRGARCWSRSWMSMRPAWCCGR</sequence>
<keyword evidence="2" id="KW-1185">Reference proteome</keyword>
<evidence type="ECO:0000313" key="2">
    <source>
        <dbReference type="Proteomes" id="UP000008311"/>
    </source>
</evidence>
<organism evidence="1 2">
    <name type="scientific">Ricinus communis</name>
    <name type="common">Castor bean</name>
    <dbReference type="NCBI Taxonomy" id="3988"/>
    <lineage>
        <taxon>Eukaryota</taxon>
        <taxon>Viridiplantae</taxon>
        <taxon>Streptophyta</taxon>
        <taxon>Embryophyta</taxon>
        <taxon>Tracheophyta</taxon>
        <taxon>Spermatophyta</taxon>
        <taxon>Magnoliopsida</taxon>
        <taxon>eudicotyledons</taxon>
        <taxon>Gunneridae</taxon>
        <taxon>Pentapetalae</taxon>
        <taxon>rosids</taxon>
        <taxon>fabids</taxon>
        <taxon>Malpighiales</taxon>
        <taxon>Euphorbiaceae</taxon>
        <taxon>Acalyphoideae</taxon>
        <taxon>Acalypheae</taxon>
        <taxon>Ricinus</taxon>
    </lineage>
</organism>
<reference evidence="2" key="1">
    <citation type="journal article" date="2010" name="Nat. Biotechnol.">
        <title>Draft genome sequence of the oilseed species Ricinus communis.</title>
        <authorList>
            <person name="Chan A.P."/>
            <person name="Crabtree J."/>
            <person name="Zhao Q."/>
            <person name="Lorenzi H."/>
            <person name="Orvis J."/>
            <person name="Puiu D."/>
            <person name="Melake-Berhan A."/>
            <person name="Jones K.M."/>
            <person name="Redman J."/>
            <person name="Chen G."/>
            <person name="Cahoon E.B."/>
            <person name="Gedil M."/>
            <person name="Stanke M."/>
            <person name="Haas B.J."/>
            <person name="Wortman J.R."/>
            <person name="Fraser-Liggett C.M."/>
            <person name="Ravel J."/>
            <person name="Rabinowicz P.D."/>
        </authorList>
    </citation>
    <scope>NUCLEOTIDE SEQUENCE [LARGE SCALE GENOMIC DNA]</scope>
    <source>
        <strain evidence="2">cv. Hale</strain>
    </source>
</reference>